<keyword evidence="3" id="KW-1185">Reference proteome</keyword>
<organism evidence="2 3">
    <name type="scientific">Mucilaginibacter arboris</name>
    <dbReference type="NCBI Taxonomy" id="2682090"/>
    <lineage>
        <taxon>Bacteria</taxon>
        <taxon>Pseudomonadati</taxon>
        <taxon>Bacteroidota</taxon>
        <taxon>Sphingobacteriia</taxon>
        <taxon>Sphingobacteriales</taxon>
        <taxon>Sphingobacteriaceae</taxon>
        <taxon>Mucilaginibacter</taxon>
    </lineage>
</organism>
<accession>A0A7K1T142</accession>
<evidence type="ECO:0000256" key="1">
    <source>
        <dbReference type="SAM" id="SignalP"/>
    </source>
</evidence>
<protein>
    <submittedName>
        <fullName evidence="2">Carboxypeptidase-like regulatory domain-containing protein</fullName>
    </submittedName>
</protein>
<keyword evidence="2" id="KW-0645">Protease</keyword>
<dbReference type="Pfam" id="PF13715">
    <property type="entry name" value="CarbopepD_reg_2"/>
    <property type="match status" value="1"/>
</dbReference>
<dbReference type="RefSeq" id="WP_157569308.1">
    <property type="nucleotide sequence ID" value="NZ_WPIK01000020.1"/>
</dbReference>
<evidence type="ECO:0000313" key="3">
    <source>
        <dbReference type="Proteomes" id="UP000462014"/>
    </source>
</evidence>
<dbReference type="InterPro" id="IPR043741">
    <property type="entry name" value="DUF5686"/>
</dbReference>
<reference evidence="2 3" key="1">
    <citation type="submission" date="2019-12" db="EMBL/GenBank/DDBJ databases">
        <title>Mucilaginibacter sp. HMF7410 genome sequencing and assembly.</title>
        <authorList>
            <person name="Kang H."/>
            <person name="Cha I."/>
            <person name="Kim H."/>
            <person name="Joh K."/>
        </authorList>
    </citation>
    <scope>NUCLEOTIDE SEQUENCE [LARGE SCALE GENOMIC DNA]</scope>
    <source>
        <strain evidence="2 3">HMF7410</strain>
    </source>
</reference>
<proteinExistence type="predicted"/>
<sequence>MKKTLLPFIIALLFISNAFSQQYLVSGKITDVQGNPIPFTSIYLKNTTKGTSANDRGLYQLHISPGTYDIIYRYVGYKEKVEHLTIENSDLNHDVVLDKEIYQLKEVSVNGNGEDPAYAIIRKAIRKRKQYLTELKAYSCDVYIKGMQKLLSAPKKILGRDVQKVLQLDSNRKGIIYLSESESHFNYEAPDKVKEIMVSSKIAGRNNAFSFNRASDLQLTFYKNLIEFNGLTNRGFISPIADNALFYYRYKLLGTDVINGHTIDKIQVIPRREYDPVFRGNIYIVDGQWRIYSVDLHLTKSSQINFVDTLNLSQQYIPVKNNIWQPAFVQFGFKGKVLGFKFDGYFLGIYSNYNVDPKFPKNFFNGEVMKVTKEVNKKDSVYWNKNRPVPLTAEERYNYKFRDDTAGRKQTKHYLDSLERANNQFKILPFLITGYTKNDRYDHTSISFPAAYKLIHYNTVEGFAVNLKATYTKSDEYRRAFSVTPNIRYGFSNHILSLNAEGTYRYDPINQGFIFGKIGSDVLDLNNLGTQSLFINSLGTILYKENYLKLYRSEAAMIGTQREVTNGILLTGQLEYANHKQLYNTTMLDKIYKDNDLTSNNPLNPSAETQLFPEYQSLTFSASALFTFNQQYTTRPDGRFYQPSKYPQVRLNYRKAFSVLGSDEDYNFGSINVFQNRIRLGLYGYSSFLFSAGKFFTRKELFYPDYNHFLGNESLTFNPTIGAFHFLDFYPYSTRTQYLEGHYEHNFSGFLLNKVPFIRKFKLEEIIGAAYLSQQPAIGSLTKAYNSYSEFYIGLQRFIFRVDYGIAYNAEKKVHQGLRIYYGF</sequence>
<feature type="chain" id="PRO_5029473250" evidence="1">
    <location>
        <begin position="21"/>
        <end position="824"/>
    </location>
</feature>
<dbReference type="Gene3D" id="2.60.40.1120">
    <property type="entry name" value="Carboxypeptidase-like, regulatory domain"/>
    <property type="match status" value="1"/>
</dbReference>
<gene>
    <name evidence="2" type="ORF">GO621_17120</name>
</gene>
<keyword evidence="2" id="KW-0378">Hydrolase</keyword>
<keyword evidence="2" id="KW-0121">Carboxypeptidase</keyword>
<dbReference type="Proteomes" id="UP000462014">
    <property type="component" value="Unassembled WGS sequence"/>
</dbReference>
<name>A0A7K1T142_9SPHI</name>
<dbReference type="AlphaFoldDB" id="A0A7K1T142"/>
<dbReference type="Pfam" id="PF18939">
    <property type="entry name" value="DUF5686"/>
    <property type="match status" value="1"/>
</dbReference>
<dbReference type="SUPFAM" id="SSF49464">
    <property type="entry name" value="Carboxypeptidase regulatory domain-like"/>
    <property type="match status" value="1"/>
</dbReference>
<comment type="caution">
    <text evidence="2">The sequence shown here is derived from an EMBL/GenBank/DDBJ whole genome shotgun (WGS) entry which is preliminary data.</text>
</comment>
<dbReference type="GO" id="GO:0004180">
    <property type="term" value="F:carboxypeptidase activity"/>
    <property type="evidence" value="ECO:0007669"/>
    <property type="project" value="UniProtKB-KW"/>
</dbReference>
<feature type="signal peptide" evidence="1">
    <location>
        <begin position="1"/>
        <end position="20"/>
    </location>
</feature>
<keyword evidence="1" id="KW-0732">Signal</keyword>
<evidence type="ECO:0000313" key="2">
    <source>
        <dbReference type="EMBL" id="MVN23247.1"/>
    </source>
</evidence>
<dbReference type="EMBL" id="WPIK01000020">
    <property type="protein sequence ID" value="MVN23247.1"/>
    <property type="molecule type" value="Genomic_DNA"/>
</dbReference>
<dbReference type="InterPro" id="IPR008969">
    <property type="entry name" value="CarboxyPept-like_regulatory"/>
</dbReference>